<feature type="domain" description="AN1-type" evidence="4">
    <location>
        <begin position="110"/>
        <end position="150"/>
    </location>
</feature>
<dbReference type="InterPro" id="IPR000058">
    <property type="entry name" value="Znf_AN1"/>
</dbReference>
<gene>
    <name evidence="5" type="ORF">RFULGI_LOCUS2042</name>
</gene>
<dbReference type="SUPFAM" id="SSF118310">
    <property type="entry name" value="AN1-like Zinc finger"/>
    <property type="match status" value="1"/>
</dbReference>
<keyword evidence="6" id="KW-1185">Reference proteome</keyword>
<accession>A0A9N8WKN2</accession>
<proteinExistence type="predicted"/>
<keyword evidence="2" id="KW-0863">Zinc-finger</keyword>
<evidence type="ECO:0000259" key="4">
    <source>
        <dbReference type="SMART" id="SM00154"/>
    </source>
</evidence>
<name>A0A9N8WKN2_9GLOM</name>
<organism evidence="5 6">
    <name type="scientific">Racocetra fulgida</name>
    <dbReference type="NCBI Taxonomy" id="60492"/>
    <lineage>
        <taxon>Eukaryota</taxon>
        <taxon>Fungi</taxon>
        <taxon>Fungi incertae sedis</taxon>
        <taxon>Mucoromycota</taxon>
        <taxon>Glomeromycotina</taxon>
        <taxon>Glomeromycetes</taxon>
        <taxon>Diversisporales</taxon>
        <taxon>Gigasporaceae</taxon>
        <taxon>Racocetra</taxon>
    </lineage>
</organism>
<evidence type="ECO:0000313" key="6">
    <source>
        <dbReference type="Proteomes" id="UP000789396"/>
    </source>
</evidence>
<dbReference type="OrthoDB" id="428577at2759"/>
<sequence>MSITFVYQNLDIRSTTTCALSASKNVMQMQRTAKVVSYISEKPAILPAASTHQLTSTTATNEHQGSISQNSTSVEILQTNSLESGASAPTPAATQENIQARPIQTNQSRCFKCRAKIPLAKQTINKCRCEYVYCDNHKIPDKHDCDFDFAKMGKDILAKNNPKLNEVHKGGRSFNRID</sequence>
<evidence type="ECO:0000256" key="2">
    <source>
        <dbReference type="ARBA" id="ARBA00022771"/>
    </source>
</evidence>
<dbReference type="EMBL" id="CAJVPZ010001434">
    <property type="protein sequence ID" value="CAG8492339.1"/>
    <property type="molecule type" value="Genomic_DNA"/>
</dbReference>
<dbReference type="Gene3D" id="4.10.1110.10">
    <property type="entry name" value="AN1-like Zinc finger"/>
    <property type="match status" value="1"/>
</dbReference>
<evidence type="ECO:0000313" key="5">
    <source>
        <dbReference type="EMBL" id="CAG8492339.1"/>
    </source>
</evidence>
<dbReference type="InterPro" id="IPR050652">
    <property type="entry name" value="AN1_A20_ZnFinger"/>
</dbReference>
<protein>
    <submittedName>
        <fullName evidence="5">5974_t:CDS:1</fullName>
    </submittedName>
</protein>
<keyword evidence="3" id="KW-0862">Zinc</keyword>
<dbReference type="PANTHER" id="PTHR10634">
    <property type="entry name" value="AN1-TYPE ZINC FINGER PROTEIN"/>
    <property type="match status" value="1"/>
</dbReference>
<dbReference type="AlphaFoldDB" id="A0A9N8WKN2"/>
<evidence type="ECO:0000256" key="1">
    <source>
        <dbReference type="ARBA" id="ARBA00022723"/>
    </source>
</evidence>
<dbReference type="SMART" id="SM00154">
    <property type="entry name" value="ZnF_AN1"/>
    <property type="match status" value="1"/>
</dbReference>
<dbReference type="PANTHER" id="PTHR10634:SF67">
    <property type="entry name" value="AN1-TYPE ZINC FINGER PROTEIN 3"/>
    <property type="match status" value="1"/>
</dbReference>
<dbReference type="InterPro" id="IPR035896">
    <property type="entry name" value="AN1-like_Znf"/>
</dbReference>
<dbReference type="Proteomes" id="UP000789396">
    <property type="component" value="Unassembled WGS sequence"/>
</dbReference>
<keyword evidence="1" id="KW-0479">Metal-binding</keyword>
<comment type="caution">
    <text evidence="5">The sequence shown here is derived from an EMBL/GenBank/DDBJ whole genome shotgun (WGS) entry which is preliminary data.</text>
</comment>
<dbReference type="GO" id="GO:0008270">
    <property type="term" value="F:zinc ion binding"/>
    <property type="evidence" value="ECO:0007669"/>
    <property type="project" value="UniProtKB-KW"/>
</dbReference>
<reference evidence="5" key="1">
    <citation type="submission" date="2021-06" db="EMBL/GenBank/DDBJ databases">
        <authorList>
            <person name="Kallberg Y."/>
            <person name="Tangrot J."/>
            <person name="Rosling A."/>
        </authorList>
    </citation>
    <scope>NUCLEOTIDE SEQUENCE</scope>
    <source>
        <strain evidence="5">IN212</strain>
    </source>
</reference>
<evidence type="ECO:0000256" key="3">
    <source>
        <dbReference type="ARBA" id="ARBA00022833"/>
    </source>
</evidence>